<dbReference type="CDD" id="cd08650">
    <property type="entry name" value="FMT_core_HypX_N"/>
    <property type="match status" value="1"/>
</dbReference>
<proteinExistence type="predicted"/>
<dbReference type="CDD" id="cd06558">
    <property type="entry name" value="crotonase-like"/>
    <property type="match status" value="1"/>
</dbReference>
<evidence type="ECO:0000313" key="3">
    <source>
        <dbReference type="Proteomes" id="UP000078113"/>
    </source>
</evidence>
<accession>A0A8X7T2P6</accession>
<dbReference type="Gene3D" id="3.90.226.10">
    <property type="entry name" value="2-enoyl-CoA Hydratase, Chain A, domain 1"/>
    <property type="match status" value="1"/>
</dbReference>
<organism evidence="2 3">
    <name type="scientific">Tilletia walkeri</name>
    <dbReference type="NCBI Taxonomy" id="117179"/>
    <lineage>
        <taxon>Eukaryota</taxon>
        <taxon>Fungi</taxon>
        <taxon>Dikarya</taxon>
        <taxon>Basidiomycota</taxon>
        <taxon>Ustilaginomycotina</taxon>
        <taxon>Exobasidiomycetes</taxon>
        <taxon>Tilletiales</taxon>
        <taxon>Tilletiaceae</taxon>
        <taxon>Tilletia</taxon>
    </lineage>
</organism>
<dbReference type="SUPFAM" id="SSF53328">
    <property type="entry name" value="Formyltransferase"/>
    <property type="match status" value="1"/>
</dbReference>
<dbReference type="InterPro" id="IPR001753">
    <property type="entry name" value="Enoyl-CoA_hydra/iso"/>
</dbReference>
<dbReference type="AlphaFoldDB" id="A0A8X7T2P6"/>
<evidence type="ECO:0000256" key="1">
    <source>
        <dbReference type="SAM" id="MobiDB-lite"/>
    </source>
</evidence>
<feature type="region of interest" description="Disordered" evidence="1">
    <location>
        <begin position="764"/>
        <end position="798"/>
    </location>
</feature>
<dbReference type="InterPro" id="IPR047180">
    <property type="entry name" value="HoxX-like"/>
</dbReference>
<feature type="region of interest" description="Disordered" evidence="1">
    <location>
        <begin position="999"/>
        <end position="1019"/>
    </location>
</feature>
<protein>
    <recommendedName>
        <fullName evidence="4">Formyl transferase C-terminal domain-containing protein</fullName>
    </recommendedName>
</protein>
<gene>
    <name evidence="2" type="ORF">A4X09_0g6069</name>
</gene>
<reference evidence="2" key="1">
    <citation type="submission" date="2016-04" db="EMBL/GenBank/DDBJ databases">
        <authorList>
            <person name="Nguyen H.D."/>
            <person name="Samba Siva P."/>
            <person name="Cullis J."/>
            <person name="Levesque C.A."/>
            <person name="Hambleton S."/>
        </authorList>
    </citation>
    <scope>NUCLEOTIDE SEQUENCE</scope>
    <source>
        <strain evidence="2">DAOMC 236422</strain>
    </source>
</reference>
<evidence type="ECO:0000313" key="2">
    <source>
        <dbReference type="EMBL" id="KAE8266279.1"/>
    </source>
</evidence>
<dbReference type="Pfam" id="PF00378">
    <property type="entry name" value="ECH_1"/>
    <property type="match status" value="1"/>
</dbReference>
<comment type="caution">
    <text evidence="2">The sequence shown here is derived from an EMBL/GenBank/DDBJ whole genome shotgun (WGS) entry which is preliminary data.</text>
</comment>
<keyword evidence="3" id="KW-1185">Reference proteome</keyword>
<feature type="compositionally biased region" description="Polar residues" evidence="1">
    <location>
        <begin position="764"/>
        <end position="785"/>
    </location>
</feature>
<sequence>MRILFICTAFNSLSQRLALVLRQKGHAVTVELAVSPELMISAAELAQPDLVVCPFLTKRVPREVYTRWLTLIVHPGPPRDAGPSALDFCLIGDDGSLEDAEAQLALLDQQNATQGATPTMRSHWGVTVLQAIEQFDAGPIWAFDQFALDAETSRFTKSDLYRGPVTRAAVNGVLAAIDRIVAATEQAGGNLSADLTPPSDAGRLCVSSSLPFQGGPTRDRPLLKASARDFVHLARSAQQAGHKLNADIIVRRINCGDSQPGVLSSLFGAPLFLYDACVQKGSMPASITRQAQNASVGTILATRDGAVLVDVGADFPIWISHLRKPKAKADRYLAPKLPAVQALLSIDAAAEKSGIKQARAWPIHDAFDQKAGRPWAKQEGTYQPVWVDLELAGEGALIGYVYFEFYNGATATESCKVLLQAIEWTLRQPGLKAIVLMGGAGYFSNGIALNVIEGAEDPSAESWFNINAIDDCVRAVLAPSGVLTFSAIRANCAAGGLALATACDVVLCSSAAVLNPHYRGLGLYGSEYHTYSWYERCGPERAADFARNMLPMSPTSAREIGLVDIVLGEGIESPSQIEQLAKQAVGRIMQSTLKDAEQDVNHTLRAGAPWTKPLLRHPAKDSTTLAEHYLACKRAYLTCLFASRLAERDMCEVTVSFAEGFAAYRKAELDNMVLDFFHPVRGERYASRRLAFVRKLASSKTSARFALHRRFGKSWAEPESSQLVAQEQDEEELDAFDGLGDVPAQVAFDRLAAVLSAQSMTRNASQGTMGSNASGLPELTATSNGPSPPDTPQPASPKEALDLQVESLAVPAHVLDRTGDSLMARSLATPRSSSISFVEHPVISESHGSTAPRTAKVTRMSPPNMAARRASSRSISSFNFGGWGRKESADVLIKDLPLGTDVVGLAILPSSHSQQQDDARSQTKASAATRLFNKIARRSKSSLNNLSQATTQLRRSSMSVRRDTVQIETEEVKLVTQADGEAPAPPIIYACYYNSDDTPRPLNAAATTPAKCQPQTVTA</sequence>
<dbReference type="InterPro" id="IPR029045">
    <property type="entry name" value="ClpP/crotonase-like_dom_sf"/>
</dbReference>
<dbReference type="EMBL" id="LWDG02000356">
    <property type="protein sequence ID" value="KAE8266279.1"/>
    <property type="molecule type" value="Genomic_DNA"/>
</dbReference>
<feature type="compositionally biased region" description="Pro residues" evidence="1">
    <location>
        <begin position="786"/>
        <end position="795"/>
    </location>
</feature>
<evidence type="ECO:0008006" key="4">
    <source>
        <dbReference type="Google" id="ProtNLM"/>
    </source>
</evidence>
<dbReference type="PANTHER" id="PTHR43388:SF1">
    <property type="entry name" value="HYDROGENASE MATURATION FACTOR HOXX"/>
    <property type="match status" value="1"/>
</dbReference>
<reference evidence="2" key="2">
    <citation type="journal article" date="2019" name="IMA Fungus">
        <title>Genome sequencing and comparison of five Tilletia species to identify candidate genes for the detection of regulated species infecting wheat.</title>
        <authorList>
            <person name="Nguyen H.D.T."/>
            <person name="Sultana T."/>
            <person name="Kesanakurti P."/>
            <person name="Hambleton S."/>
        </authorList>
    </citation>
    <scope>NUCLEOTIDE SEQUENCE</scope>
    <source>
        <strain evidence="2">DAOMC 236422</strain>
    </source>
</reference>
<dbReference type="SUPFAM" id="SSF52096">
    <property type="entry name" value="ClpP/crotonase"/>
    <property type="match status" value="1"/>
</dbReference>
<dbReference type="PANTHER" id="PTHR43388">
    <property type="entry name" value="HYDROGENASE MATURATION FACTOR HOXX"/>
    <property type="match status" value="1"/>
</dbReference>
<dbReference type="InterPro" id="IPR036477">
    <property type="entry name" value="Formyl_transf_N_sf"/>
</dbReference>
<feature type="region of interest" description="Disordered" evidence="1">
    <location>
        <begin position="844"/>
        <end position="870"/>
    </location>
</feature>
<dbReference type="Gene3D" id="3.40.50.12230">
    <property type="match status" value="1"/>
</dbReference>
<name>A0A8X7T2P6_9BASI</name>
<dbReference type="Proteomes" id="UP000078113">
    <property type="component" value="Unassembled WGS sequence"/>
</dbReference>